<dbReference type="GeneID" id="26641553"/>
<accession>A0A0F6WDF0</accession>
<dbReference type="SUPFAM" id="SSF46934">
    <property type="entry name" value="UBA-like"/>
    <property type="match status" value="1"/>
</dbReference>
<protein>
    <submittedName>
        <fullName evidence="1">Uncharacterized protein</fullName>
    </submittedName>
</protein>
<dbReference type="SMR" id="A0A0F6WDF0"/>
<dbReference type="Gene3D" id="1.10.8.10">
    <property type="entry name" value="DNA helicase RuvA subunit, C-terminal domain"/>
    <property type="match status" value="1"/>
</dbReference>
<keyword evidence="2" id="KW-1185">Reference proteome</keyword>
<dbReference type="EMBL" id="KR054033">
    <property type="protein sequence ID" value="AKF14077.1"/>
    <property type="molecule type" value="Genomic_DNA"/>
</dbReference>
<evidence type="ECO:0000313" key="1">
    <source>
        <dbReference type="EMBL" id="AKF14077.1"/>
    </source>
</evidence>
<name>A0A0F6WDF0_9CAUD</name>
<evidence type="ECO:0000313" key="2">
    <source>
        <dbReference type="Proteomes" id="UP000201437"/>
    </source>
</evidence>
<dbReference type="Proteomes" id="UP000201437">
    <property type="component" value="Segment"/>
</dbReference>
<dbReference type="InterPro" id="IPR009060">
    <property type="entry name" value="UBA-like_sf"/>
</dbReference>
<reference evidence="1 2" key="1">
    <citation type="journal article" date="2016" name="Microb. Biotechnol.">
        <title>A novel bacteriophage cocktail reduces and disperses Pseudomonas aeruginosa biofilms under static and flow conditions.</title>
        <authorList>
            <person name="Alves D.R."/>
            <person name="Perez-Esteban P."/>
            <person name="Kot W."/>
            <person name="Bean J.E."/>
            <person name="Arnot T."/>
            <person name="Hansen L.H."/>
            <person name="Enright M.C."/>
            <person name="Jenkins A.T."/>
        </authorList>
    </citation>
    <scope>NUCLEOTIDE SEQUENCE [LARGE SCALE GENOMIC DNA]</scope>
</reference>
<sequence>MNTVHKITDGAGNVFGWAVLENRCKEVGRFETVQEACAVADKADSLAALKLSKHYSKTAVEVVMADTGFATEYEAAMALFACGWDVDAAVNRLLFA</sequence>
<dbReference type="RefSeq" id="YP_009215135.1">
    <property type="nucleotide sequence ID" value="NC_028971.1"/>
</dbReference>
<organism evidence="1 2">
    <name type="scientific">Pseudomonas phage DL68</name>
    <dbReference type="NCBI Taxonomy" id="1640974"/>
    <lineage>
        <taxon>Viruses</taxon>
        <taxon>Duplodnaviria</taxon>
        <taxon>Heunggongvirae</taxon>
        <taxon>Uroviricota</taxon>
        <taxon>Caudoviricetes</taxon>
        <taxon>Lindbergviridae</taxon>
        <taxon>Pbunavirus</taxon>
        <taxon>Pbunavirus DL68</taxon>
        <taxon>Pseudomonas virus DL68</taxon>
    </lineage>
</organism>
<proteinExistence type="predicted"/>
<dbReference type="KEGG" id="vg:26641553"/>